<evidence type="ECO:0000259" key="1">
    <source>
        <dbReference type="PROSITE" id="PS50020"/>
    </source>
</evidence>
<dbReference type="InterPro" id="IPR001202">
    <property type="entry name" value="WW_dom"/>
</dbReference>
<dbReference type="PROSITE" id="PS50020">
    <property type="entry name" value="WW_DOMAIN_2"/>
    <property type="match status" value="1"/>
</dbReference>
<comment type="caution">
    <text evidence="2">The sequence shown here is derived from an EMBL/GenBank/DDBJ whole genome shotgun (WGS) entry which is preliminary data.</text>
</comment>
<dbReference type="EMBL" id="PFPX01000036">
    <property type="protein sequence ID" value="PJA09998.1"/>
    <property type="molecule type" value="Genomic_DNA"/>
</dbReference>
<gene>
    <name evidence="2" type="ORF">COX68_01545</name>
</gene>
<sequence length="415" mass="45200">MKITMKFMFMMIMVIIATVSCKKFEMDEMSQQTKPIHVTPTSSEVIRYERESGKSIMSGPIVDSQLVSFTTKGIETFFYLEDQSGTALNGNWTITQTLGGTAYYANNATDQIMWNFPNDGDYAVTVAGINPTTSIAFSHIFFVHIGTVVNPTNVPVKLISTTAITGGWEIVIRYFLTPGGLATTSAPFGYAWINECQPSLLNHLPLTFVGDSATATFTIMNVSNNLYYANASGSRFKFTYLVKQQAGDGTVGNNGMWATPSGAFFANNATGAGQMFEFYIDLTTGVITAPDGTTYTPDSGNFNMPGAVGDNIFQAKKIGAIMNFWSLYPTNLVNSIYKKAQYKIGVNGTWISFTNNPTQWNTTEYFGTSIPYSSVSGVGDVFIRFGEEIGGIFTINPNAVNSPAFDPIAGGFSFR</sequence>
<dbReference type="PROSITE" id="PS51257">
    <property type="entry name" value="PROKAR_LIPOPROTEIN"/>
    <property type="match status" value="1"/>
</dbReference>
<dbReference type="Proteomes" id="UP000228743">
    <property type="component" value="Unassembled WGS sequence"/>
</dbReference>
<evidence type="ECO:0000313" key="3">
    <source>
        <dbReference type="Proteomes" id="UP000228743"/>
    </source>
</evidence>
<name>A0A2M7VZI0_9BACT</name>
<proteinExistence type="predicted"/>
<accession>A0A2M7VZI0</accession>
<protein>
    <recommendedName>
        <fullName evidence="1">WW domain-containing protein</fullName>
    </recommendedName>
</protein>
<organism evidence="2 3">
    <name type="scientific">Candidatus Falkowbacteria bacterium CG_4_10_14_0_2_um_filter_41_15</name>
    <dbReference type="NCBI Taxonomy" id="1974554"/>
    <lineage>
        <taxon>Bacteria</taxon>
        <taxon>Candidatus Falkowiibacteriota</taxon>
    </lineage>
</organism>
<feature type="domain" description="WW" evidence="1">
    <location>
        <begin position="86"/>
        <end position="119"/>
    </location>
</feature>
<evidence type="ECO:0000313" key="2">
    <source>
        <dbReference type="EMBL" id="PJA09998.1"/>
    </source>
</evidence>
<reference evidence="3" key="1">
    <citation type="submission" date="2017-09" db="EMBL/GenBank/DDBJ databases">
        <title>Depth-based differentiation of microbial function through sediment-hosted aquifers and enrichment of novel symbionts in the deep terrestrial subsurface.</title>
        <authorList>
            <person name="Probst A.J."/>
            <person name="Ladd B."/>
            <person name="Jarett J.K."/>
            <person name="Geller-Mcgrath D.E."/>
            <person name="Sieber C.M.K."/>
            <person name="Emerson J.B."/>
            <person name="Anantharaman K."/>
            <person name="Thomas B.C."/>
            <person name="Malmstrom R."/>
            <person name="Stieglmeier M."/>
            <person name="Klingl A."/>
            <person name="Woyke T."/>
            <person name="Ryan C.M."/>
            <person name="Banfield J.F."/>
        </authorList>
    </citation>
    <scope>NUCLEOTIDE SEQUENCE [LARGE SCALE GENOMIC DNA]</scope>
</reference>
<dbReference type="AlphaFoldDB" id="A0A2M7VZI0"/>